<feature type="transmembrane region" description="Helical" evidence="9">
    <location>
        <begin position="12"/>
        <end position="35"/>
    </location>
</feature>
<dbReference type="PANTHER" id="PTHR11537">
    <property type="entry name" value="VOLTAGE-GATED POTASSIUM CHANNEL"/>
    <property type="match status" value="1"/>
</dbReference>
<dbReference type="Gene3D" id="1.20.120.350">
    <property type="entry name" value="Voltage-gated potassium channels. Chain C"/>
    <property type="match status" value="1"/>
</dbReference>
<keyword evidence="2" id="KW-0813">Transport</keyword>
<keyword evidence="5" id="KW-0406">Ion transport</keyword>
<evidence type="ECO:0000256" key="2">
    <source>
        <dbReference type="ARBA" id="ARBA00022448"/>
    </source>
</evidence>
<proteinExistence type="predicted"/>
<keyword evidence="4 9" id="KW-1133">Transmembrane helix</keyword>
<accession>A0A8T3V4E2</accession>
<organism evidence="11 12">
    <name type="scientific">Methanobrevibacter thaueri</name>
    <dbReference type="NCBI Taxonomy" id="190975"/>
    <lineage>
        <taxon>Archaea</taxon>
        <taxon>Methanobacteriati</taxon>
        <taxon>Methanobacteriota</taxon>
        <taxon>Methanomada group</taxon>
        <taxon>Methanobacteria</taxon>
        <taxon>Methanobacteriales</taxon>
        <taxon>Methanobacteriaceae</taxon>
        <taxon>Methanobrevibacter</taxon>
    </lineage>
</organism>
<dbReference type="Pfam" id="PF07885">
    <property type="entry name" value="Ion_trans_2"/>
    <property type="match status" value="1"/>
</dbReference>
<dbReference type="RefSeq" id="WP_303738527.1">
    <property type="nucleotide sequence ID" value="NZ_SUTK01000009.1"/>
</dbReference>
<dbReference type="GO" id="GO:0001508">
    <property type="term" value="P:action potential"/>
    <property type="evidence" value="ECO:0007669"/>
    <property type="project" value="TreeGrafter"/>
</dbReference>
<evidence type="ECO:0000256" key="6">
    <source>
        <dbReference type="ARBA" id="ARBA00023136"/>
    </source>
</evidence>
<evidence type="ECO:0000256" key="5">
    <source>
        <dbReference type="ARBA" id="ARBA00023065"/>
    </source>
</evidence>
<comment type="caution">
    <text evidence="11">The sequence shown here is derived from an EMBL/GenBank/DDBJ whole genome shotgun (WGS) entry which is preliminary data.</text>
</comment>
<dbReference type="InterPro" id="IPR028325">
    <property type="entry name" value="VG_K_chnl"/>
</dbReference>
<feature type="transmembrane region" description="Helical" evidence="9">
    <location>
        <begin position="41"/>
        <end position="58"/>
    </location>
</feature>
<reference evidence="11" key="1">
    <citation type="submission" date="2019-04" db="EMBL/GenBank/DDBJ databases">
        <title>Evolution of Biomass-Degrading Anaerobic Consortia Revealed by Metagenomics.</title>
        <authorList>
            <person name="Peng X."/>
        </authorList>
    </citation>
    <scope>NUCLEOTIDE SEQUENCE</scope>
    <source>
        <strain evidence="11">SIG18</strain>
    </source>
</reference>
<gene>
    <name evidence="11" type="ORF">E7Z79_03120</name>
</gene>
<dbReference type="PRINTS" id="PR00169">
    <property type="entry name" value="KCHANNEL"/>
</dbReference>
<dbReference type="GO" id="GO:0008076">
    <property type="term" value="C:voltage-gated potassium channel complex"/>
    <property type="evidence" value="ECO:0007669"/>
    <property type="project" value="InterPro"/>
</dbReference>
<evidence type="ECO:0000256" key="7">
    <source>
        <dbReference type="ARBA" id="ARBA00023303"/>
    </source>
</evidence>
<keyword evidence="3 9" id="KW-0812">Transmembrane</keyword>
<dbReference type="SUPFAM" id="SSF81324">
    <property type="entry name" value="Voltage-gated potassium channels"/>
    <property type="match status" value="1"/>
</dbReference>
<dbReference type="InterPro" id="IPR013099">
    <property type="entry name" value="K_chnl_dom"/>
</dbReference>
<sequence>MEIYGRKVNLKSIYIFLLHLFIFADILFITIGLLLDLPDSISNFILLFDLVICIFLLSEWIISFHRAESKKQFLKEKENWVTLIASMPFEVMFPALLPGANVLRYIMFFKLLRIMVLYNRFFVGINKFIRKTKLDKILGSIFLTVIVFTLAYLFFGSSSTLFESFYFVMVTLTTVGYGDIVPQTFNDKIITILLIIVGIFIVSTITAALSSYLTDRLMFSEDAEMIALIKENLDENSEQMMKELTAIREDNKRLQDEINELKEMIEKK</sequence>
<feature type="transmembrane region" description="Helical" evidence="9">
    <location>
        <begin position="137"/>
        <end position="155"/>
    </location>
</feature>
<evidence type="ECO:0000256" key="3">
    <source>
        <dbReference type="ARBA" id="ARBA00022692"/>
    </source>
</evidence>
<evidence type="ECO:0000313" key="11">
    <source>
        <dbReference type="EMBL" id="MBE6501413.1"/>
    </source>
</evidence>
<dbReference type="AlphaFoldDB" id="A0A8T3V4E2"/>
<name>A0A8T3V4E2_9EURY</name>
<evidence type="ECO:0000256" key="4">
    <source>
        <dbReference type="ARBA" id="ARBA00022989"/>
    </source>
</evidence>
<evidence type="ECO:0000256" key="9">
    <source>
        <dbReference type="SAM" id="Phobius"/>
    </source>
</evidence>
<dbReference type="EMBL" id="SUTK01000009">
    <property type="protein sequence ID" value="MBE6501413.1"/>
    <property type="molecule type" value="Genomic_DNA"/>
</dbReference>
<feature type="transmembrane region" description="Helical" evidence="9">
    <location>
        <begin position="79"/>
        <end position="97"/>
    </location>
</feature>
<feature type="domain" description="Potassium channel" evidence="10">
    <location>
        <begin position="141"/>
        <end position="214"/>
    </location>
</feature>
<comment type="subcellular location">
    <subcellularLocation>
        <location evidence="1">Membrane</location>
        <topology evidence="1">Multi-pass membrane protein</topology>
    </subcellularLocation>
</comment>
<evidence type="ECO:0000256" key="1">
    <source>
        <dbReference type="ARBA" id="ARBA00004141"/>
    </source>
</evidence>
<feature type="coiled-coil region" evidence="8">
    <location>
        <begin position="230"/>
        <end position="267"/>
    </location>
</feature>
<feature type="transmembrane region" description="Helical" evidence="9">
    <location>
        <begin position="192"/>
        <end position="213"/>
    </location>
</feature>
<evidence type="ECO:0000256" key="8">
    <source>
        <dbReference type="SAM" id="Coils"/>
    </source>
</evidence>
<keyword evidence="6 9" id="KW-0472">Membrane</keyword>
<evidence type="ECO:0000259" key="10">
    <source>
        <dbReference type="Pfam" id="PF07885"/>
    </source>
</evidence>
<dbReference type="GO" id="GO:0005249">
    <property type="term" value="F:voltage-gated potassium channel activity"/>
    <property type="evidence" value="ECO:0007669"/>
    <property type="project" value="InterPro"/>
</dbReference>
<evidence type="ECO:0000313" key="12">
    <source>
        <dbReference type="Proteomes" id="UP000783037"/>
    </source>
</evidence>
<dbReference type="Proteomes" id="UP000783037">
    <property type="component" value="Unassembled WGS sequence"/>
</dbReference>
<dbReference type="InterPro" id="IPR027359">
    <property type="entry name" value="Volt_channel_dom_sf"/>
</dbReference>
<protein>
    <submittedName>
        <fullName evidence="11">Potassium channel family protein</fullName>
    </submittedName>
</protein>
<dbReference type="Gene3D" id="1.10.287.70">
    <property type="match status" value="1"/>
</dbReference>
<keyword evidence="8" id="KW-0175">Coiled coil</keyword>
<keyword evidence="7 11" id="KW-0407">Ion channel</keyword>
<dbReference type="PANTHER" id="PTHR11537:SF254">
    <property type="entry name" value="POTASSIUM VOLTAGE-GATED CHANNEL PROTEIN SHAB"/>
    <property type="match status" value="1"/>
</dbReference>
<feature type="transmembrane region" description="Helical" evidence="9">
    <location>
        <begin position="103"/>
        <end position="125"/>
    </location>
</feature>